<evidence type="ECO:0000256" key="1">
    <source>
        <dbReference type="ARBA" id="ARBA00004141"/>
    </source>
</evidence>
<dbReference type="InterPro" id="IPR051533">
    <property type="entry name" value="WaaL-like"/>
</dbReference>
<feature type="transmembrane region" description="Helical" evidence="5">
    <location>
        <begin position="275"/>
        <end position="294"/>
    </location>
</feature>
<feature type="transmembrane region" description="Helical" evidence="5">
    <location>
        <begin position="244"/>
        <end position="263"/>
    </location>
</feature>
<feature type="transmembrane region" description="Helical" evidence="5">
    <location>
        <begin position="398"/>
        <end position="415"/>
    </location>
</feature>
<reference evidence="7 8" key="1">
    <citation type="submission" date="2016-10" db="EMBL/GenBank/DDBJ databases">
        <authorList>
            <person name="de Groot N.N."/>
        </authorList>
    </citation>
    <scope>NUCLEOTIDE SEQUENCE [LARGE SCALE GENOMIC DNA]</scope>
    <source>
        <strain evidence="7 8">DSM 18978</strain>
    </source>
</reference>
<dbReference type="STRING" id="1120976.SAMN03080606_00138"/>
<keyword evidence="8" id="KW-1185">Reference proteome</keyword>
<gene>
    <name evidence="7" type="ORF">SAMN03080606_00138</name>
</gene>
<keyword evidence="2 5" id="KW-0812">Transmembrane</keyword>
<feature type="transmembrane region" description="Helical" evidence="5">
    <location>
        <begin position="365"/>
        <end position="386"/>
    </location>
</feature>
<dbReference type="PANTHER" id="PTHR37422">
    <property type="entry name" value="TEICHURONIC ACID BIOSYNTHESIS PROTEIN TUAE"/>
    <property type="match status" value="1"/>
</dbReference>
<keyword evidence="3 5" id="KW-1133">Transmembrane helix</keyword>
<feature type="transmembrane region" description="Helical" evidence="5">
    <location>
        <begin position="427"/>
        <end position="443"/>
    </location>
</feature>
<evidence type="ECO:0000256" key="4">
    <source>
        <dbReference type="ARBA" id="ARBA00023136"/>
    </source>
</evidence>
<feature type="transmembrane region" description="Helical" evidence="5">
    <location>
        <begin position="84"/>
        <end position="103"/>
    </location>
</feature>
<feature type="transmembrane region" description="Helical" evidence="5">
    <location>
        <begin position="109"/>
        <end position="130"/>
    </location>
</feature>
<dbReference type="RefSeq" id="WP_091538784.1">
    <property type="nucleotide sequence ID" value="NZ_FMUS01000001.1"/>
</dbReference>
<protein>
    <recommendedName>
        <fullName evidence="6">O-antigen ligase-related domain-containing protein</fullName>
    </recommendedName>
</protein>
<dbReference type="GO" id="GO:0016020">
    <property type="term" value="C:membrane"/>
    <property type="evidence" value="ECO:0007669"/>
    <property type="project" value="UniProtKB-SubCell"/>
</dbReference>
<sequence length="452" mass="51244">MKSLNKYEHSSSTNNRSYFPKEGISKISKIKSLFLIPGLLLFFMMLFVPTSYQSLKGIILALTIGLILIGTFKRKKVALAPQTLFWVLTWVCSGLFFMLVGSVNNNPGALRVVSVYVLWPIVYLLFIIASSNEEIIRRLLKVLIFSSVIIGIHSLSYILYSYGWLPSALYIELDLRQSIGFYSGMMAYSMNNTATLIFLVPFLICIIMTWPKEVKQKFNKLFIVTGLLLGILLTLLSGRRILQLLVVATPILIVFYQKFLSNLHRKRSKKSSQRAFLLLFLCVVLIYLLLNWTYGINITTIIEDIKDAFRFSTDASASLRSGQFRALLNGWSESPLIGSGHGASAPQFIRSTEQPWAYELSYVAYLYHTGLVGFSIFSGQIIWIIIMSIKIIKSNSILKFHILPVIVGSTAFLLANATNPYLAKYDFMWVIFLPICIINTWLLRDHKGGQTK</sequence>
<comment type="subcellular location">
    <subcellularLocation>
        <location evidence="1">Membrane</location>
        <topology evidence="1">Multi-pass membrane protein</topology>
    </subcellularLocation>
</comment>
<feature type="transmembrane region" description="Helical" evidence="5">
    <location>
        <begin position="30"/>
        <end position="48"/>
    </location>
</feature>
<evidence type="ECO:0000256" key="5">
    <source>
        <dbReference type="SAM" id="Phobius"/>
    </source>
</evidence>
<dbReference type="AlphaFoldDB" id="A0A1G5AHH5"/>
<dbReference type="OrthoDB" id="2026041at2"/>
<feature type="transmembrane region" description="Helical" evidence="5">
    <location>
        <begin position="142"/>
        <end position="165"/>
    </location>
</feature>
<feature type="transmembrane region" description="Helical" evidence="5">
    <location>
        <begin position="54"/>
        <end position="72"/>
    </location>
</feature>
<evidence type="ECO:0000256" key="2">
    <source>
        <dbReference type="ARBA" id="ARBA00022692"/>
    </source>
</evidence>
<evidence type="ECO:0000259" key="6">
    <source>
        <dbReference type="Pfam" id="PF04932"/>
    </source>
</evidence>
<evidence type="ECO:0000313" key="7">
    <source>
        <dbReference type="EMBL" id="SCX77342.1"/>
    </source>
</evidence>
<organism evidence="7 8">
    <name type="scientific">Alkaliphilus peptidifermentans DSM 18978</name>
    <dbReference type="NCBI Taxonomy" id="1120976"/>
    <lineage>
        <taxon>Bacteria</taxon>
        <taxon>Bacillati</taxon>
        <taxon>Bacillota</taxon>
        <taxon>Clostridia</taxon>
        <taxon>Peptostreptococcales</taxon>
        <taxon>Natronincolaceae</taxon>
        <taxon>Alkaliphilus</taxon>
    </lineage>
</organism>
<dbReference type="Proteomes" id="UP000198636">
    <property type="component" value="Unassembled WGS sequence"/>
</dbReference>
<proteinExistence type="predicted"/>
<name>A0A1G5AHH5_9FIRM</name>
<evidence type="ECO:0000256" key="3">
    <source>
        <dbReference type="ARBA" id="ARBA00022989"/>
    </source>
</evidence>
<dbReference type="InterPro" id="IPR007016">
    <property type="entry name" value="O-antigen_ligase-rel_domated"/>
</dbReference>
<dbReference type="PANTHER" id="PTHR37422:SF13">
    <property type="entry name" value="LIPOPOLYSACCHARIDE BIOSYNTHESIS PROTEIN PA4999-RELATED"/>
    <property type="match status" value="1"/>
</dbReference>
<evidence type="ECO:0000313" key="8">
    <source>
        <dbReference type="Proteomes" id="UP000198636"/>
    </source>
</evidence>
<feature type="domain" description="O-antigen ligase-related" evidence="6">
    <location>
        <begin position="227"/>
        <end position="377"/>
    </location>
</feature>
<keyword evidence="4 5" id="KW-0472">Membrane</keyword>
<dbReference type="Pfam" id="PF04932">
    <property type="entry name" value="Wzy_C"/>
    <property type="match status" value="1"/>
</dbReference>
<feature type="transmembrane region" description="Helical" evidence="5">
    <location>
        <begin position="221"/>
        <end position="238"/>
    </location>
</feature>
<dbReference type="EMBL" id="FMUS01000001">
    <property type="protein sequence ID" value="SCX77342.1"/>
    <property type="molecule type" value="Genomic_DNA"/>
</dbReference>
<feature type="transmembrane region" description="Helical" evidence="5">
    <location>
        <begin position="185"/>
        <end position="209"/>
    </location>
</feature>
<accession>A0A1G5AHH5</accession>